<keyword evidence="3" id="KW-1185">Reference proteome</keyword>
<evidence type="ECO:0000313" key="3">
    <source>
        <dbReference type="Proteomes" id="UP001215280"/>
    </source>
</evidence>
<protein>
    <recommendedName>
        <fullName evidence="4">F-box domain-containing protein</fullName>
    </recommendedName>
</protein>
<sequence>MVHDSIMSAAELQALIENISVDIDRQKEVLKELELRKIAAQRKFNAIRDPVGRMPLEISSEIFVLCLGRLPQPGSLHPPMLLLNICHVWSAIALSTPELWSRIHVDGNQGYKLPTLLDTWLKRAGSRALFLSFRGSFHMDTVAVIRRYTRQVQELATAFEGDELRSIIVEGELPALKTLRVMGAYDTSEAIDILRLLPHLVECSFDDLTADFLIPEMLVHPQMQHFELGGNEKILSQIRLPGLKTLLLPMSYGDSSNQFLRDSLPPLRSVTFGWRPWTANEMEECFSLLPKLTHLELSNTARPGLNTATSLLVTILGNSPHLLPNLSSLACQFGSFKPDNPWYSQLLNMLLARRTKMKVVQMVMDLDRIAAPPSDVCAALRQLVADGMVIHIGADGQTLM</sequence>
<dbReference type="Proteomes" id="UP001215280">
    <property type="component" value="Unassembled WGS sequence"/>
</dbReference>
<name>A0AAD7IT15_9AGAR</name>
<dbReference type="Gene3D" id="3.80.10.10">
    <property type="entry name" value="Ribonuclease Inhibitor"/>
    <property type="match status" value="1"/>
</dbReference>
<proteinExistence type="predicted"/>
<reference evidence="2" key="1">
    <citation type="submission" date="2023-03" db="EMBL/GenBank/DDBJ databases">
        <title>Massive genome expansion in bonnet fungi (Mycena s.s.) driven by repeated elements and novel gene families across ecological guilds.</title>
        <authorList>
            <consortium name="Lawrence Berkeley National Laboratory"/>
            <person name="Harder C.B."/>
            <person name="Miyauchi S."/>
            <person name="Viragh M."/>
            <person name="Kuo A."/>
            <person name="Thoen E."/>
            <person name="Andreopoulos B."/>
            <person name="Lu D."/>
            <person name="Skrede I."/>
            <person name="Drula E."/>
            <person name="Henrissat B."/>
            <person name="Morin E."/>
            <person name="Kohler A."/>
            <person name="Barry K."/>
            <person name="LaButti K."/>
            <person name="Morin E."/>
            <person name="Salamov A."/>
            <person name="Lipzen A."/>
            <person name="Mereny Z."/>
            <person name="Hegedus B."/>
            <person name="Baldrian P."/>
            <person name="Stursova M."/>
            <person name="Weitz H."/>
            <person name="Taylor A."/>
            <person name="Grigoriev I.V."/>
            <person name="Nagy L.G."/>
            <person name="Martin F."/>
            <person name="Kauserud H."/>
        </authorList>
    </citation>
    <scope>NUCLEOTIDE SEQUENCE</scope>
    <source>
        <strain evidence="2">CBHHK188m</strain>
    </source>
</reference>
<comment type="caution">
    <text evidence="2">The sequence shown here is derived from an EMBL/GenBank/DDBJ whole genome shotgun (WGS) entry which is preliminary data.</text>
</comment>
<dbReference type="EMBL" id="JARJLG010000088">
    <property type="protein sequence ID" value="KAJ7748781.1"/>
    <property type="molecule type" value="Genomic_DNA"/>
</dbReference>
<evidence type="ECO:0000256" key="1">
    <source>
        <dbReference type="SAM" id="Coils"/>
    </source>
</evidence>
<keyword evidence="1" id="KW-0175">Coiled coil</keyword>
<feature type="coiled-coil region" evidence="1">
    <location>
        <begin position="9"/>
        <end position="43"/>
    </location>
</feature>
<dbReference type="SUPFAM" id="SSF52047">
    <property type="entry name" value="RNI-like"/>
    <property type="match status" value="1"/>
</dbReference>
<evidence type="ECO:0008006" key="4">
    <source>
        <dbReference type="Google" id="ProtNLM"/>
    </source>
</evidence>
<dbReference type="AlphaFoldDB" id="A0AAD7IT15"/>
<organism evidence="2 3">
    <name type="scientific">Mycena maculata</name>
    <dbReference type="NCBI Taxonomy" id="230809"/>
    <lineage>
        <taxon>Eukaryota</taxon>
        <taxon>Fungi</taxon>
        <taxon>Dikarya</taxon>
        <taxon>Basidiomycota</taxon>
        <taxon>Agaricomycotina</taxon>
        <taxon>Agaricomycetes</taxon>
        <taxon>Agaricomycetidae</taxon>
        <taxon>Agaricales</taxon>
        <taxon>Marasmiineae</taxon>
        <taxon>Mycenaceae</taxon>
        <taxon>Mycena</taxon>
    </lineage>
</organism>
<dbReference type="InterPro" id="IPR032675">
    <property type="entry name" value="LRR_dom_sf"/>
</dbReference>
<evidence type="ECO:0000313" key="2">
    <source>
        <dbReference type="EMBL" id="KAJ7748781.1"/>
    </source>
</evidence>
<gene>
    <name evidence="2" type="ORF">DFH07DRAFT_888745</name>
</gene>
<accession>A0AAD7IT15</accession>